<comment type="caution">
    <text evidence="1">The sequence shown here is derived from an EMBL/GenBank/DDBJ whole genome shotgun (WGS) entry which is preliminary data.</text>
</comment>
<proteinExistence type="predicted"/>
<sequence length="113" mass="12875">MEELRATKQKTIQNAHHIALDCIHPQCGLFIYVCILGTHSQHMDLLIMYTPIPLLSVSNMHSKLNRAPRCFIQKGLSHILTARLLEHQMIVQSLAEHYVLHPVEAPFQVGFPT</sequence>
<gene>
    <name evidence="1" type="ORF">LNINA_LOCUS13577</name>
</gene>
<protein>
    <submittedName>
        <fullName evidence="1">Uncharacterized protein</fullName>
    </submittedName>
</protein>
<organism evidence="1 2">
    <name type="scientific">Leptosia nina</name>
    <dbReference type="NCBI Taxonomy" id="320188"/>
    <lineage>
        <taxon>Eukaryota</taxon>
        <taxon>Metazoa</taxon>
        <taxon>Ecdysozoa</taxon>
        <taxon>Arthropoda</taxon>
        <taxon>Hexapoda</taxon>
        <taxon>Insecta</taxon>
        <taxon>Pterygota</taxon>
        <taxon>Neoptera</taxon>
        <taxon>Endopterygota</taxon>
        <taxon>Lepidoptera</taxon>
        <taxon>Glossata</taxon>
        <taxon>Ditrysia</taxon>
        <taxon>Papilionoidea</taxon>
        <taxon>Pieridae</taxon>
        <taxon>Pierinae</taxon>
        <taxon>Leptosia</taxon>
    </lineage>
</organism>
<dbReference type="AlphaFoldDB" id="A0AAV1JYS8"/>
<keyword evidence="2" id="KW-1185">Reference proteome</keyword>
<evidence type="ECO:0000313" key="2">
    <source>
        <dbReference type="Proteomes" id="UP001497472"/>
    </source>
</evidence>
<evidence type="ECO:0000313" key="1">
    <source>
        <dbReference type="EMBL" id="CAK1554690.1"/>
    </source>
</evidence>
<name>A0AAV1JYS8_9NEOP</name>
<dbReference type="Proteomes" id="UP001497472">
    <property type="component" value="Unassembled WGS sequence"/>
</dbReference>
<accession>A0AAV1JYS8</accession>
<dbReference type="EMBL" id="CAVLEF010000279">
    <property type="protein sequence ID" value="CAK1554690.1"/>
    <property type="molecule type" value="Genomic_DNA"/>
</dbReference>
<reference evidence="1 2" key="1">
    <citation type="submission" date="2023-11" db="EMBL/GenBank/DDBJ databases">
        <authorList>
            <person name="Okamura Y."/>
        </authorList>
    </citation>
    <scope>NUCLEOTIDE SEQUENCE [LARGE SCALE GENOMIC DNA]</scope>
</reference>